<comment type="caution">
    <text evidence="2">The sequence shown here is derived from an EMBL/GenBank/DDBJ whole genome shotgun (WGS) entry which is preliminary data.</text>
</comment>
<protein>
    <recommendedName>
        <fullName evidence="4">Transposase</fullName>
    </recommendedName>
</protein>
<accession>A0ABM8SW25</accession>
<feature type="region of interest" description="Disordered" evidence="1">
    <location>
        <begin position="63"/>
        <end position="86"/>
    </location>
</feature>
<proteinExistence type="predicted"/>
<dbReference type="EMBL" id="CAJNAU010000093">
    <property type="protein sequence ID" value="CAE6837123.1"/>
    <property type="molecule type" value="Genomic_DNA"/>
</dbReference>
<reference evidence="2 3" key="1">
    <citation type="submission" date="2021-02" db="EMBL/GenBank/DDBJ databases">
        <authorList>
            <person name="Vanwijnsberghe S."/>
        </authorList>
    </citation>
    <scope>NUCLEOTIDE SEQUENCE [LARGE SCALE GENOMIC DNA]</scope>
    <source>
        <strain evidence="2 3">R-69658</strain>
    </source>
</reference>
<sequence>MLQVGCNRFSADFGNVGKKDTALGVAVRCDPGDLAPLLPDWRGGISRSTLLVDRVADRFGNSRIETVRKQQDTSGGQGTKKKRAPR</sequence>
<dbReference type="Proteomes" id="UP000674425">
    <property type="component" value="Unassembled WGS sequence"/>
</dbReference>
<organism evidence="2 3">
    <name type="scientific">Paraburkholderia aspalathi</name>
    <dbReference type="NCBI Taxonomy" id="1324617"/>
    <lineage>
        <taxon>Bacteria</taxon>
        <taxon>Pseudomonadati</taxon>
        <taxon>Pseudomonadota</taxon>
        <taxon>Betaproteobacteria</taxon>
        <taxon>Burkholderiales</taxon>
        <taxon>Burkholderiaceae</taxon>
        <taxon>Paraburkholderia</taxon>
    </lineage>
</organism>
<name>A0ABM8SW25_9BURK</name>
<evidence type="ECO:0000256" key="1">
    <source>
        <dbReference type="SAM" id="MobiDB-lite"/>
    </source>
</evidence>
<keyword evidence="3" id="KW-1185">Reference proteome</keyword>
<gene>
    <name evidence="2" type="ORF">R69658_06555</name>
</gene>
<evidence type="ECO:0008006" key="4">
    <source>
        <dbReference type="Google" id="ProtNLM"/>
    </source>
</evidence>
<evidence type="ECO:0000313" key="3">
    <source>
        <dbReference type="Proteomes" id="UP000674425"/>
    </source>
</evidence>
<evidence type="ECO:0000313" key="2">
    <source>
        <dbReference type="EMBL" id="CAE6837123.1"/>
    </source>
</evidence>